<evidence type="ECO:0000313" key="4">
    <source>
        <dbReference type="Proteomes" id="UP000516320"/>
    </source>
</evidence>
<gene>
    <name evidence="3" type="primary">dacB</name>
    <name evidence="3" type="ORF">GP475_10730</name>
</gene>
<protein>
    <submittedName>
        <fullName evidence="3">D-alanyl-D-alanine carboxypeptidase/D-alanyl-D-alanine-endopeptidase</fullName>
        <ecNumber evidence="3">3.4.16.4</ecNumber>
    </submittedName>
</protein>
<dbReference type="PANTHER" id="PTHR30023">
    <property type="entry name" value="D-ALANYL-D-ALANINE CARBOXYPEPTIDASE"/>
    <property type="match status" value="1"/>
</dbReference>
<evidence type="ECO:0000313" key="3">
    <source>
        <dbReference type="EMBL" id="QNQ91050.1"/>
    </source>
</evidence>
<dbReference type="InterPro" id="IPR000667">
    <property type="entry name" value="Peptidase_S13"/>
</dbReference>
<dbReference type="SUPFAM" id="SSF56601">
    <property type="entry name" value="beta-lactamase/transpeptidase-like"/>
    <property type="match status" value="1"/>
</dbReference>
<keyword evidence="3" id="KW-0645">Protease</keyword>
<reference evidence="3 4" key="1">
    <citation type="submission" date="2019-12" db="EMBL/GenBank/DDBJ databases">
        <title>Corynebacterium sp. nov., isolated from feces of the Anser Albifrons in China.</title>
        <authorList>
            <person name="Liu Q."/>
        </authorList>
    </citation>
    <scope>NUCLEOTIDE SEQUENCE [LARGE SCALE GENOMIC DNA]</scope>
    <source>
        <strain evidence="3 4">4H37-19</strain>
    </source>
</reference>
<dbReference type="NCBIfam" id="TIGR00666">
    <property type="entry name" value="PBP4"/>
    <property type="match status" value="1"/>
</dbReference>
<dbReference type="GO" id="GO:0009002">
    <property type="term" value="F:serine-type D-Ala-D-Ala carboxypeptidase activity"/>
    <property type="evidence" value="ECO:0007669"/>
    <property type="project" value="UniProtKB-EC"/>
</dbReference>
<keyword evidence="3" id="KW-0121">Carboxypeptidase</keyword>
<keyword evidence="4" id="KW-1185">Reference proteome</keyword>
<dbReference type="RefSeq" id="WP_187974361.1">
    <property type="nucleotide sequence ID" value="NZ_CP046884.1"/>
</dbReference>
<proteinExistence type="inferred from homology"/>
<evidence type="ECO:0000256" key="2">
    <source>
        <dbReference type="ARBA" id="ARBA00022801"/>
    </source>
</evidence>
<dbReference type="Gene3D" id="3.40.710.10">
    <property type="entry name" value="DD-peptidase/beta-lactamase superfamily"/>
    <property type="match status" value="2"/>
</dbReference>
<name>A0A7H0SR75_9CORY</name>
<evidence type="ECO:0000256" key="1">
    <source>
        <dbReference type="ARBA" id="ARBA00006096"/>
    </source>
</evidence>
<dbReference type="EMBL" id="CP046884">
    <property type="protein sequence ID" value="QNQ91050.1"/>
    <property type="molecule type" value="Genomic_DNA"/>
</dbReference>
<dbReference type="Proteomes" id="UP000516320">
    <property type="component" value="Chromosome"/>
</dbReference>
<dbReference type="PRINTS" id="PR00922">
    <property type="entry name" value="DADACBPTASE3"/>
</dbReference>
<dbReference type="GO" id="GO:0006508">
    <property type="term" value="P:proteolysis"/>
    <property type="evidence" value="ECO:0007669"/>
    <property type="project" value="InterPro"/>
</dbReference>
<dbReference type="Pfam" id="PF02113">
    <property type="entry name" value="Peptidase_S13"/>
    <property type="match status" value="2"/>
</dbReference>
<dbReference type="InterPro" id="IPR012338">
    <property type="entry name" value="Beta-lactam/transpept-like"/>
</dbReference>
<dbReference type="PANTHER" id="PTHR30023:SF0">
    <property type="entry name" value="PENICILLIN-SENSITIVE CARBOXYPEPTIDASE A"/>
    <property type="match status" value="1"/>
</dbReference>
<dbReference type="KEGG" id="cpoy:GP475_10730"/>
<dbReference type="EC" id="3.4.16.4" evidence="3"/>
<dbReference type="AlphaFoldDB" id="A0A7H0SR75"/>
<comment type="similarity">
    <text evidence="1">Belongs to the peptidase S13 family.</text>
</comment>
<organism evidence="3 4">
    <name type="scientific">Corynebacterium poyangense</name>
    <dbReference type="NCBI Taxonomy" id="2684405"/>
    <lineage>
        <taxon>Bacteria</taxon>
        <taxon>Bacillati</taxon>
        <taxon>Actinomycetota</taxon>
        <taxon>Actinomycetes</taxon>
        <taxon>Mycobacteriales</taxon>
        <taxon>Corynebacteriaceae</taxon>
        <taxon>Corynebacterium</taxon>
    </lineage>
</organism>
<sequence length="433" mass="44771">MSKSKLWWVSVVAASAVVVSVGGTGAYAQLQYAGLQHEEPFHLAEPSDHDLVVPALAPGSQTDTDNTQLAARLAALAEKRQADLGSFGAQVTDATTGEVVWELNPDQALRPASSTKLLTAAAAIMALGGQDRVETTVVRGDKPGTVVIKAAGDVGLTKKQIADLASQLGDGITTVLIDTSVWPGEKMLAGWNEQDIDAGFIAPMEPAMLYGARIGATTGDVPRSHTPALDVAKALAQAVGAKNSGEGVAPADAEVLAKTSSDTLAERLHTLMLYSDNVMAEALGREIALSQGKPGTAQGATTATLDILSAHGFDVSGIKINDSSGLSVDNRITPTLLNSIIDRAVQDDELRDLLSALPVAGGEGTLEQRFVGESARGLLRAKTGTLTETSALVGTVTGSNNHIYTFGMLSNGAEVESQRAALDALASTLRDAE</sequence>
<accession>A0A7H0SR75</accession>
<dbReference type="GO" id="GO:0000270">
    <property type="term" value="P:peptidoglycan metabolic process"/>
    <property type="evidence" value="ECO:0007669"/>
    <property type="project" value="TreeGrafter"/>
</dbReference>
<keyword evidence="2 3" id="KW-0378">Hydrolase</keyword>